<reference evidence="1 2" key="1">
    <citation type="submission" date="2020-10" db="EMBL/GenBank/DDBJ databases">
        <title>Plant Genome Project.</title>
        <authorList>
            <person name="Zhang R.-G."/>
        </authorList>
    </citation>
    <scope>NUCLEOTIDE SEQUENCE [LARGE SCALE GENOMIC DNA]</scope>
    <source>
        <strain evidence="1">FAFU-HL-1</strain>
        <tissue evidence="1">Leaf</tissue>
    </source>
</reference>
<organism evidence="1 2">
    <name type="scientific">Salix dunnii</name>
    <dbReference type="NCBI Taxonomy" id="1413687"/>
    <lineage>
        <taxon>Eukaryota</taxon>
        <taxon>Viridiplantae</taxon>
        <taxon>Streptophyta</taxon>
        <taxon>Embryophyta</taxon>
        <taxon>Tracheophyta</taxon>
        <taxon>Spermatophyta</taxon>
        <taxon>Magnoliopsida</taxon>
        <taxon>eudicotyledons</taxon>
        <taxon>Gunneridae</taxon>
        <taxon>Pentapetalae</taxon>
        <taxon>rosids</taxon>
        <taxon>fabids</taxon>
        <taxon>Malpighiales</taxon>
        <taxon>Salicaceae</taxon>
        <taxon>Saliceae</taxon>
        <taxon>Salix</taxon>
    </lineage>
</organism>
<protein>
    <submittedName>
        <fullName evidence="1">Uncharacterized protein</fullName>
    </submittedName>
</protein>
<dbReference type="EMBL" id="JADGMS010000007">
    <property type="protein sequence ID" value="KAF9678330.1"/>
    <property type="molecule type" value="Genomic_DNA"/>
</dbReference>
<evidence type="ECO:0000313" key="2">
    <source>
        <dbReference type="Proteomes" id="UP000657918"/>
    </source>
</evidence>
<comment type="caution">
    <text evidence="1">The sequence shown here is derived from an EMBL/GenBank/DDBJ whole genome shotgun (WGS) entry which is preliminary data.</text>
</comment>
<name>A0A835JVP7_9ROSI</name>
<sequence>MGEETITGSELVEQLRERVPDPIPTQAFCSHYVFSKTPHLLLISGASHLINTRQKLIQYML</sequence>
<accession>A0A835JVP7</accession>
<dbReference type="Proteomes" id="UP000657918">
    <property type="component" value="Unassembled WGS sequence"/>
</dbReference>
<evidence type="ECO:0000313" key="1">
    <source>
        <dbReference type="EMBL" id="KAF9678330.1"/>
    </source>
</evidence>
<dbReference type="AlphaFoldDB" id="A0A835JVP7"/>
<gene>
    <name evidence="1" type="ORF">SADUNF_Sadunf07G0023700</name>
</gene>
<keyword evidence="2" id="KW-1185">Reference proteome</keyword>
<proteinExistence type="predicted"/>